<protein>
    <recommendedName>
        <fullName evidence="4">Glycosyltransferase RgtA/B/C/D-like domain-containing protein</fullName>
    </recommendedName>
</protein>
<feature type="transmembrane region" description="Helical" evidence="1">
    <location>
        <begin position="356"/>
        <end position="374"/>
    </location>
</feature>
<organism evidence="2 3">
    <name type="scientific">Paludisphaera borealis</name>
    <dbReference type="NCBI Taxonomy" id="1387353"/>
    <lineage>
        <taxon>Bacteria</taxon>
        <taxon>Pseudomonadati</taxon>
        <taxon>Planctomycetota</taxon>
        <taxon>Planctomycetia</taxon>
        <taxon>Isosphaerales</taxon>
        <taxon>Isosphaeraceae</taxon>
        <taxon>Paludisphaera</taxon>
    </lineage>
</organism>
<keyword evidence="1" id="KW-0812">Transmembrane</keyword>
<dbReference type="STRING" id="1387353.BSF38_04602"/>
<evidence type="ECO:0008006" key="4">
    <source>
        <dbReference type="Google" id="ProtNLM"/>
    </source>
</evidence>
<dbReference type="Proteomes" id="UP000186309">
    <property type="component" value="Chromosome"/>
</dbReference>
<feature type="transmembrane region" description="Helical" evidence="1">
    <location>
        <begin position="230"/>
        <end position="251"/>
    </location>
</feature>
<sequence>MDRAWFRTYVGVFMILIGSYAFFWHSRDWNTSSRLMLTYALVDHGRLSIDGLEDQTGDRAKFQGHYYSDKLPGYPLLATVPCAFAETVLGLPSHPLGGPAMAFWGTDYWVTLATSGVLSAFTAVLLASFARDLDCSRRQAAVVALAYGLATPAYVYATLAYGHQTSAFALLAAFLLLSRHGEGRNILRIFLAGLLASYAAVVELQVGPVSAIIGFYLIGQCLARTWKPAAIVYFGLGALVPTLVLLLYNLLAFGNPLDMGYFHHATAQFARVHSKENPLGLRTPDWNLVVPLLWGRYRGLLFYAPIVVLALPGWAVLIGRRRFDVAAVSLLACVAVFVVNLSYPEWTGGWSTGPRLLVPLLPFAMIAVASALTAPGAWGKAFLALAVGLAIAGGVLMLLFQGVGARIPQDVADPLVEVVWPLWTGRTPLPMWWTGDRFTRNLSNLAVGAWLGRLPTAWQWVQFLPLVAFQTVGVAYLFRIDDEPSPGASALKSTCVKPAC</sequence>
<feature type="transmembrane region" description="Helical" evidence="1">
    <location>
        <begin position="460"/>
        <end position="478"/>
    </location>
</feature>
<dbReference type="EMBL" id="CP019082">
    <property type="protein sequence ID" value="APW63044.1"/>
    <property type="molecule type" value="Genomic_DNA"/>
</dbReference>
<keyword evidence="1" id="KW-1133">Transmembrane helix</keyword>
<reference evidence="3" key="1">
    <citation type="submission" date="2016-12" db="EMBL/GenBank/DDBJ databases">
        <title>Comparative genomics of four Isosphaeraceae planctomycetes: a common pool of plasmids and glycoside hydrolase genes.</title>
        <authorList>
            <person name="Ivanova A."/>
        </authorList>
    </citation>
    <scope>NUCLEOTIDE SEQUENCE [LARGE SCALE GENOMIC DNA]</scope>
    <source>
        <strain evidence="3">PX4</strain>
    </source>
</reference>
<evidence type="ECO:0000256" key="1">
    <source>
        <dbReference type="SAM" id="Phobius"/>
    </source>
</evidence>
<evidence type="ECO:0000313" key="2">
    <source>
        <dbReference type="EMBL" id="APW63044.1"/>
    </source>
</evidence>
<feature type="transmembrane region" description="Helical" evidence="1">
    <location>
        <begin position="71"/>
        <end position="89"/>
    </location>
</feature>
<evidence type="ECO:0000313" key="3">
    <source>
        <dbReference type="Proteomes" id="UP000186309"/>
    </source>
</evidence>
<feature type="transmembrane region" description="Helical" evidence="1">
    <location>
        <begin position="139"/>
        <end position="155"/>
    </location>
</feature>
<name>A0A1U7CVS4_9BACT</name>
<feature type="transmembrane region" description="Helical" evidence="1">
    <location>
        <begin position="381"/>
        <end position="400"/>
    </location>
</feature>
<feature type="transmembrane region" description="Helical" evidence="1">
    <location>
        <begin position="300"/>
        <end position="318"/>
    </location>
</feature>
<dbReference type="RefSeq" id="WP_099092018.1">
    <property type="nucleotide sequence ID" value="NZ_CP019082.1"/>
</dbReference>
<keyword evidence="1" id="KW-0472">Membrane</keyword>
<gene>
    <name evidence="2" type="ORF">BSF38_04602</name>
</gene>
<dbReference type="KEGG" id="pbor:BSF38_04602"/>
<feature type="transmembrane region" description="Helical" evidence="1">
    <location>
        <begin position="109"/>
        <end position="127"/>
    </location>
</feature>
<accession>A0A1U7CVS4</accession>
<proteinExistence type="predicted"/>
<dbReference type="AlphaFoldDB" id="A0A1U7CVS4"/>
<feature type="transmembrane region" description="Helical" evidence="1">
    <location>
        <begin position="6"/>
        <end position="24"/>
    </location>
</feature>
<feature type="transmembrane region" description="Helical" evidence="1">
    <location>
        <begin position="207"/>
        <end position="223"/>
    </location>
</feature>
<feature type="transmembrane region" description="Helical" evidence="1">
    <location>
        <begin position="325"/>
        <end position="344"/>
    </location>
</feature>
<keyword evidence="3" id="KW-1185">Reference proteome</keyword>
<dbReference type="OrthoDB" id="246802at2"/>